<gene>
    <name evidence="2" type="ORF">C1H46_003915</name>
</gene>
<dbReference type="EMBL" id="VIEB01000041">
    <property type="protein sequence ID" value="TQE10460.1"/>
    <property type="molecule type" value="Genomic_DNA"/>
</dbReference>
<dbReference type="Proteomes" id="UP000315295">
    <property type="component" value="Unassembled WGS sequence"/>
</dbReference>
<keyword evidence="1" id="KW-0812">Transmembrane</keyword>
<feature type="transmembrane region" description="Helical" evidence="1">
    <location>
        <begin position="30"/>
        <end position="50"/>
    </location>
</feature>
<evidence type="ECO:0000256" key="1">
    <source>
        <dbReference type="SAM" id="Phobius"/>
    </source>
</evidence>
<sequence>MRFAQGVAALGLVAVIALLVIFTELSIADMFASLLAIIPTGWAILCAVSYSHGTLDNVEEIALRIRAVEKFRVKVSFPCAFGAHFLH</sequence>
<protein>
    <submittedName>
        <fullName evidence="2">Uncharacterized protein</fullName>
    </submittedName>
</protein>
<reference evidence="2 3" key="1">
    <citation type="journal article" date="2019" name="G3 (Bethesda)">
        <title>Sequencing of a Wild Apple (Malus baccata) Genome Unravels the Differences Between Cultivated and Wild Apple Species Regarding Disease Resistance and Cold Tolerance.</title>
        <authorList>
            <person name="Chen X."/>
        </authorList>
    </citation>
    <scope>NUCLEOTIDE SEQUENCE [LARGE SCALE GENOMIC DNA]</scope>
    <source>
        <strain evidence="3">cv. Shandingzi</strain>
        <tissue evidence="2">Leaves</tissue>
    </source>
</reference>
<dbReference type="AlphaFoldDB" id="A0A540NIZ8"/>
<proteinExistence type="predicted"/>
<feature type="transmembrane region" description="Helical" evidence="1">
    <location>
        <begin position="6"/>
        <end position="23"/>
    </location>
</feature>
<dbReference type="STRING" id="106549.A0A540NIZ8"/>
<keyword evidence="1" id="KW-1133">Transmembrane helix</keyword>
<accession>A0A540NIZ8</accession>
<organism evidence="2 3">
    <name type="scientific">Malus baccata</name>
    <name type="common">Siberian crab apple</name>
    <name type="synonym">Pyrus baccata</name>
    <dbReference type="NCBI Taxonomy" id="106549"/>
    <lineage>
        <taxon>Eukaryota</taxon>
        <taxon>Viridiplantae</taxon>
        <taxon>Streptophyta</taxon>
        <taxon>Embryophyta</taxon>
        <taxon>Tracheophyta</taxon>
        <taxon>Spermatophyta</taxon>
        <taxon>Magnoliopsida</taxon>
        <taxon>eudicotyledons</taxon>
        <taxon>Gunneridae</taxon>
        <taxon>Pentapetalae</taxon>
        <taxon>rosids</taxon>
        <taxon>fabids</taxon>
        <taxon>Rosales</taxon>
        <taxon>Rosaceae</taxon>
        <taxon>Amygdaloideae</taxon>
        <taxon>Maleae</taxon>
        <taxon>Malus</taxon>
    </lineage>
</organism>
<evidence type="ECO:0000313" key="2">
    <source>
        <dbReference type="EMBL" id="TQE10460.1"/>
    </source>
</evidence>
<name>A0A540NIZ8_MALBA</name>
<evidence type="ECO:0000313" key="3">
    <source>
        <dbReference type="Proteomes" id="UP000315295"/>
    </source>
</evidence>
<keyword evidence="3" id="KW-1185">Reference proteome</keyword>
<comment type="caution">
    <text evidence="2">The sequence shown here is derived from an EMBL/GenBank/DDBJ whole genome shotgun (WGS) entry which is preliminary data.</text>
</comment>
<keyword evidence="1" id="KW-0472">Membrane</keyword>